<dbReference type="GO" id="GO:0008270">
    <property type="term" value="F:zinc ion binding"/>
    <property type="evidence" value="ECO:0007669"/>
    <property type="project" value="UniProtKB-KW"/>
</dbReference>
<feature type="compositionally biased region" description="Basic and acidic residues" evidence="2">
    <location>
        <begin position="76"/>
        <end position="85"/>
    </location>
</feature>
<feature type="domain" description="CCHC-type" evidence="4">
    <location>
        <begin position="278"/>
        <end position="291"/>
    </location>
</feature>
<evidence type="ECO:0000256" key="1">
    <source>
        <dbReference type="PROSITE-ProRule" id="PRU00047"/>
    </source>
</evidence>
<dbReference type="GO" id="GO:0003676">
    <property type="term" value="F:nucleic acid binding"/>
    <property type="evidence" value="ECO:0007669"/>
    <property type="project" value="InterPro"/>
</dbReference>
<evidence type="ECO:0000256" key="2">
    <source>
        <dbReference type="SAM" id="MobiDB-lite"/>
    </source>
</evidence>
<proteinExistence type="predicted"/>
<protein>
    <recommendedName>
        <fullName evidence="4">CCHC-type domain-containing protein</fullName>
    </recommendedName>
</protein>
<keyword evidence="3" id="KW-0472">Membrane</keyword>
<comment type="caution">
    <text evidence="5">The sequence shown here is derived from an EMBL/GenBank/DDBJ whole genome shotgun (WGS) entry which is preliminary data.</text>
</comment>
<dbReference type="SMART" id="SM00343">
    <property type="entry name" value="ZnF_C2HC"/>
    <property type="match status" value="1"/>
</dbReference>
<dbReference type="AlphaFoldDB" id="A0AAW2J6B9"/>
<keyword evidence="1" id="KW-0863">Zinc-finger</keyword>
<accession>A0AAW2J6B9</accession>
<reference evidence="5" key="1">
    <citation type="submission" date="2020-06" db="EMBL/GenBank/DDBJ databases">
        <authorList>
            <person name="Li T."/>
            <person name="Hu X."/>
            <person name="Zhang T."/>
            <person name="Song X."/>
            <person name="Zhang H."/>
            <person name="Dai N."/>
            <person name="Sheng W."/>
            <person name="Hou X."/>
            <person name="Wei L."/>
        </authorList>
    </citation>
    <scope>NUCLEOTIDE SEQUENCE</scope>
    <source>
        <strain evidence="5">KEN8</strain>
        <tissue evidence="5">Leaf</tissue>
    </source>
</reference>
<keyword evidence="3" id="KW-1133">Transmembrane helix</keyword>
<keyword evidence="1" id="KW-0862">Zinc</keyword>
<gene>
    <name evidence="5" type="ORF">Scaly_2686000</name>
</gene>
<keyword evidence="1" id="KW-0479">Metal-binding</keyword>
<keyword evidence="3" id="KW-0812">Transmembrane</keyword>
<sequence>MGTRTNFYKNPSYAYNKQFNLNSVLQNLQTYNIATGNASSDEPAPVVQRKRRREPKPRPDQRDEVKENDGPMSHQEYIEKRRKDADFSQSYQELTADMLESSSSALNLVGYGSETSTSSECEEDRGDPRDSEEQFNSSNGIQYFPVTGLFSGCFHLIIAFLVMGNICYLRLALVNESSFTDNYSFLSTEEADRIKTRTEQRYPAPGEPTNDDICSTECKAELLQSVKFQQKPQSGQLLVEPFSARRCTLEVPESGGDTWDYDRNRWSKKRSGLCTYECWKCQKPGHLAEDCLVSTSHCESGPAGEAYNHVLFHDVNGNFAISPFKLHNYKHVYSLQMPRNWKEIPGCEMQLMSWVNHFSHMFKL</sequence>
<dbReference type="PROSITE" id="PS50158">
    <property type="entry name" value="ZF_CCHC"/>
    <property type="match status" value="1"/>
</dbReference>
<evidence type="ECO:0000256" key="3">
    <source>
        <dbReference type="SAM" id="Phobius"/>
    </source>
</evidence>
<organism evidence="5">
    <name type="scientific">Sesamum calycinum</name>
    <dbReference type="NCBI Taxonomy" id="2727403"/>
    <lineage>
        <taxon>Eukaryota</taxon>
        <taxon>Viridiplantae</taxon>
        <taxon>Streptophyta</taxon>
        <taxon>Embryophyta</taxon>
        <taxon>Tracheophyta</taxon>
        <taxon>Spermatophyta</taxon>
        <taxon>Magnoliopsida</taxon>
        <taxon>eudicotyledons</taxon>
        <taxon>Gunneridae</taxon>
        <taxon>Pentapetalae</taxon>
        <taxon>asterids</taxon>
        <taxon>lamiids</taxon>
        <taxon>Lamiales</taxon>
        <taxon>Pedaliaceae</taxon>
        <taxon>Sesamum</taxon>
    </lineage>
</organism>
<feature type="region of interest" description="Disordered" evidence="2">
    <location>
        <begin position="109"/>
        <end position="137"/>
    </location>
</feature>
<evidence type="ECO:0000313" key="5">
    <source>
        <dbReference type="EMBL" id="KAL0290004.1"/>
    </source>
</evidence>
<feature type="compositionally biased region" description="Basic and acidic residues" evidence="2">
    <location>
        <begin position="56"/>
        <end position="69"/>
    </location>
</feature>
<feature type="transmembrane region" description="Helical" evidence="3">
    <location>
        <begin position="143"/>
        <end position="163"/>
    </location>
</feature>
<dbReference type="Pfam" id="PF00098">
    <property type="entry name" value="zf-CCHC"/>
    <property type="match status" value="1"/>
</dbReference>
<dbReference type="PANTHER" id="PTHR48453">
    <property type="entry name" value="CCHC-TYPE DOMAIN-CONTAINING PROTEIN"/>
    <property type="match status" value="1"/>
</dbReference>
<reference evidence="5" key="2">
    <citation type="journal article" date="2024" name="Plant">
        <title>Genomic evolution and insights into agronomic trait innovations of Sesamum species.</title>
        <authorList>
            <person name="Miao H."/>
            <person name="Wang L."/>
            <person name="Qu L."/>
            <person name="Liu H."/>
            <person name="Sun Y."/>
            <person name="Le M."/>
            <person name="Wang Q."/>
            <person name="Wei S."/>
            <person name="Zheng Y."/>
            <person name="Lin W."/>
            <person name="Duan Y."/>
            <person name="Cao H."/>
            <person name="Xiong S."/>
            <person name="Wang X."/>
            <person name="Wei L."/>
            <person name="Li C."/>
            <person name="Ma Q."/>
            <person name="Ju M."/>
            <person name="Zhao R."/>
            <person name="Li G."/>
            <person name="Mu C."/>
            <person name="Tian Q."/>
            <person name="Mei H."/>
            <person name="Zhang T."/>
            <person name="Gao T."/>
            <person name="Zhang H."/>
        </authorList>
    </citation>
    <scope>NUCLEOTIDE SEQUENCE</scope>
    <source>
        <strain evidence="5">KEN8</strain>
    </source>
</reference>
<evidence type="ECO:0000259" key="4">
    <source>
        <dbReference type="PROSITE" id="PS50158"/>
    </source>
</evidence>
<dbReference type="InterPro" id="IPR001878">
    <property type="entry name" value="Znf_CCHC"/>
</dbReference>
<feature type="region of interest" description="Disordered" evidence="2">
    <location>
        <begin position="35"/>
        <end position="85"/>
    </location>
</feature>
<dbReference type="PANTHER" id="PTHR48453:SF1">
    <property type="entry name" value="CCHC-TYPE DOMAIN-CONTAINING PROTEIN"/>
    <property type="match status" value="1"/>
</dbReference>
<dbReference type="EMBL" id="JACGWM010001665">
    <property type="protein sequence ID" value="KAL0290004.1"/>
    <property type="molecule type" value="Genomic_DNA"/>
</dbReference>
<name>A0AAW2J6B9_9LAMI</name>